<proteinExistence type="inferred from homology"/>
<dbReference type="EMBL" id="PNBA02000006">
    <property type="protein sequence ID" value="KAG6419903.1"/>
    <property type="molecule type" value="Genomic_DNA"/>
</dbReference>
<dbReference type="PROSITE" id="PS00375">
    <property type="entry name" value="UDPGT"/>
    <property type="match status" value="1"/>
</dbReference>
<dbReference type="FunFam" id="3.40.50.2000:FF:000019">
    <property type="entry name" value="Glycosyltransferase"/>
    <property type="match status" value="1"/>
</dbReference>
<evidence type="ECO:0000256" key="3">
    <source>
        <dbReference type="ARBA" id="ARBA00022679"/>
    </source>
</evidence>
<evidence type="ECO:0000256" key="2">
    <source>
        <dbReference type="ARBA" id="ARBA00009995"/>
    </source>
</evidence>
<reference evidence="9" key="1">
    <citation type="submission" date="2018-01" db="EMBL/GenBank/DDBJ databases">
        <authorList>
            <person name="Mao J.F."/>
        </authorList>
    </citation>
    <scope>NUCLEOTIDE SEQUENCE</scope>
    <source>
        <strain evidence="9">Huo1</strain>
        <tissue evidence="9">Leaf</tissue>
    </source>
</reference>
<dbReference type="GO" id="GO:0080043">
    <property type="term" value="F:quercetin 3-O-glucosyltransferase activity"/>
    <property type="evidence" value="ECO:0007669"/>
    <property type="project" value="TreeGrafter"/>
</dbReference>
<accession>A0A8X8XTR4</accession>
<dbReference type="InterPro" id="IPR035595">
    <property type="entry name" value="UDP_glycos_trans_CS"/>
</dbReference>
<comment type="catalytic activity">
    <reaction evidence="5">
        <text>an anthocyanidin 3-O-beta-D-glucoside + UDP-alpha-D-glucose = an anthocyanidin 3,5-di-O-beta-D-glucoside + UDP + 2 H(+)</text>
        <dbReference type="Rhea" id="RHEA:35423"/>
        <dbReference type="ChEBI" id="CHEBI:15378"/>
        <dbReference type="ChEBI" id="CHEBI:16307"/>
        <dbReference type="ChEBI" id="CHEBI:57503"/>
        <dbReference type="ChEBI" id="CHEBI:58223"/>
        <dbReference type="ChEBI" id="CHEBI:58885"/>
        <dbReference type="EC" id="2.4.1.298"/>
    </reaction>
</comment>
<dbReference type="Pfam" id="PF00201">
    <property type="entry name" value="UDPGT"/>
    <property type="match status" value="1"/>
</dbReference>
<dbReference type="GO" id="GO:0102816">
    <property type="term" value="F:UDP-D-glucose:delphinidin 3-O-glucosyl-5-O-caffeoylglucoside -O-beta-D-glucosyltransferase activity"/>
    <property type="evidence" value="ECO:0007669"/>
    <property type="project" value="UniProtKB-EC"/>
</dbReference>
<keyword evidence="10" id="KW-1185">Reference proteome</keyword>
<comment type="pathway">
    <text evidence="1">Pigment biosynthesis; anthocyanin biosynthesis.</text>
</comment>
<evidence type="ECO:0000313" key="9">
    <source>
        <dbReference type="EMBL" id="KAG6419903.1"/>
    </source>
</evidence>
<reference evidence="9" key="2">
    <citation type="submission" date="2020-08" db="EMBL/GenBank/DDBJ databases">
        <title>Plant Genome Project.</title>
        <authorList>
            <person name="Zhang R.-G."/>
        </authorList>
    </citation>
    <scope>NUCLEOTIDE SEQUENCE</scope>
    <source>
        <strain evidence="9">Huo1</strain>
        <tissue evidence="9">Leaf</tissue>
    </source>
</reference>
<dbReference type="Proteomes" id="UP000298416">
    <property type="component" value="Unassembled WGS sequence"/>
</dbReference>
<protein>
    <recommendedName>
        <fullName evidence="8">Glycosyltransferase</fullName>
        <ecNumber evidence="8">2.4.1.-</ecNumber>
    </recommendedName>
</protein>
<comment type="function">
    <text evidence="6">Catalyzes the glucosylation at the O-5 position of anthocyanidin 3-glucosides to form anthocyanidin 3,5-di-O-glucosides using UDP-glucose as sugar donor. Anthocyanidin 3,5-di-O-glucosides are molecules that are responsible for pigmentation. Also acts on anthocyanidin 3-O-(6-O-malonylglucoside). Much less active with hydroxycinnamoylglucose derivatives. No activity in the absence of the 3-O-glucoside group.</text>
</comment>
<evidence type="ECO:0000256" key="8">
    <source>
        <dbReference type="RuleBase" id="RU362057"/>
    </source>
</evidence>
<sequence>MAAHVLVLPYPGQGHINPALAFATRLASMSLSVTVLITTDLISKATVSSSSSASVSIARISDGKESVEGEESFEAYFKRFTAVLSANLAEFIDHNPAYKLLVYDSAMPWAMDVARARDLLCAPFFTMSAAVSAIFYHLKIGGLKYPYEECEAVRLPSLPCLAVKDLPSLSTFMDANQTILKLLCDQFLNLDKADWIFINTFDMLEPEWMARKWPIKTIGPTILLNHKDNNNQTTINLLEPKHDACTQWLDSKETASVVYVSFGSIASLGKPQMEELVHGLVASNRHFLWVVRASEADKLPRDFNPGEKGLVVEWCNQPAVLAHRAVACFVSHCGWNSTLEAVGHGVPVVALPQWVDQTTDAKFVEDVWGIGVVIKGCGREEIAECIEGVVGGERGVEMRRKACEFRKLAKDAVECGGTSINNIQHFVEELLCRYWIGWQGYGQSTLLDLLICDSKKSKRSVSNHIINLFEPKQDEDCQKWLDAKGSGSVVYVSFGSLASLQKEQMEELAHGLALSNCPFLWVVLAHSAVWGFRIGVRAGEDGIIGREEISTQVKQVVEGDEGIELKKNACKWKSLADEAVEQGGTSATNIDEFVSTLKKL</sequence>
<dbReference type="PANTHER" id="PTHR11926">
    <property type="entry name" value="GLUCOSYL/GLUCURONOSYL TRANSFERASES"/>
    <property type="match status" value="1"/>
</dbReference>
<dbReference type="CDD" id="cd03784">
    <property type="entry name" value="GT1_Gtf-like"/>
    <property type="match status" value="1"/>
</dbReference>
<evidence type="ECO:0000256" key="7">
    <source>
        <dbReference type="RuleBase" id="RU003718"/>
    </source>
</evidence>
<keyword evidence="7" id="KW-0328">Glycosyltransferase</keyword>
<gene>
    <name evidence="9" type="ORF">SASPL_116415</name>
</gene>
<dbReference type="EC" id="2.4.1.-" evidence="8"/>
<comment type="caution">
    <text evidence="9">The sequence shown here is derived from an EMBL/GenBank/DDBJ whole genome shotgun (WGS) entry which is preliminary data.</text>
</comment>
<keyword evidence="4" id="KW-0732">Signal</keyword>
<comment type="similarity">
    <text evidence="2 7">Belongs to the UDP-glycosyltransferase family.</text>
</comment>
<evidence type="ECO:0000256" key="5">
    <source>
        <dbReference type="ARBA" id="ARBA00050360"/>
    </source>
</evidence>
<evidence type="ECO:0000313" key="10">
    <source>
        <dbReference type="Proteomes" id="UP000298416"/>
    </source>
</evidence>
<keyword evidence="3 7" id="KW-0808">Transferase</keyword>
<dbReference type="SUPFAM" id="SSF53756">
    <property type="entry name" value="UDP-Glycosyltransferase/glycogen phosphorylase"/>
    <property type="match status" value="2"/>
</dbReference>
<dbReference type="GO" id="GO:0080044">
    <property type="term" value="F:quercetin 7-O-glucosyltransferase activity"/>
    <property type="evidence" value="ECO:0007669"/>
    <property type="project" value="TreeGrafter"/>
</dbReference>
<dbReference type="Gene3D" id="3.40.50.2000">
    <property type="entry name" value="Glycogen Phosphorylase B"/>
    <property type="match status" value="3"/>
</dbReference>
<dbReference type="AlphaFoldDB" id="A0A8X8XTR4"/>
<evidence type="ECO:0000256" key="1">
    <source>
        <dbReference type="ARBA" id="ARBA00004935"/>
    </source>
</evidence>
<name>A0A8X8XTR4_SALSN</name>
<dbReference type="PANTHER" id="PTHR11926:SF1560">
    <property type="entry name" value="UDP-GLYCOSYLTRANSFERASE 74E1-RELATED"/>
    <property type="match status" value="1"/>
</dbReference>
<organism evidence="9">
    <name type="scientific">Salvia splendens</name>
    <name type="common">Scarlet sage</name>
    <dbReference type="NCBI Taxonomy" id="180675"/>
    <lineage>
        <taxon>Eukaryota</taxon>
        <taxon>Viridiplantae</taxon>
        <taxon>Streptophyta</taxon>
        <taxon>Embryophyta</taxon>
        <taxon>Tracheophyta</taxon>
        <taxon>Spermatophyta</taxon>
        <taxon>Magnoliopsida</taxon>
        <taxon>eudicotyledons</taxon>
        <taxon>Gunneridae</taxon>
        <taxon>Pentapetalae</taxon>
        <taxon>asterids</taxon>
        <taxon>lamiids</taxon>
        <taxon>Lamiales</taxon>
        <taxon>Lamiaceae</taxon>
        <taxon>Nepetoideae</taxon>
        <taxon>Mentheae</taxon>
        <taxon>Salviinae</taxon>
        <taxon>Salvia</taxon>
        <taxon>Salvia subgen. Calosphace</taxon>
        <taxon>core Calosphace</taxon>
    </lineage>
</organism>
<evidence type="ECO:0000256" key="6">
    <source>
        <dbReference type="ARBA" id="ARBA00056922"/>
    </source>
</evidence>
<dbReference type="InterPro" id="IPR002213">
    <property type="entry name" value="UDP_glucos_trans"/>
</dbReference>
<evidence type="ECO:0000256" key="4">
    <source>
        <dbReference type="ARBA" id="ARBA00022729"/>
    </source>
</evidence>